<organism evidence="2 3">
    <name type="scientific">Pandoraea aquatica</name>
    <dbReference type="NCBI Taxonomy" id="2508290"/>
    <lineage>
        <taxon>Bacteria</taxon>
        <taxon>Pseudomonadati</taxon>
        <taxon>Pseudomonadota</taxon>
        <taxon>Betaproteobacteria</taxon>
        <taxon>Burkholderiales</taxon>
        <taxon>Burkholderiaceae</taxon>
        <taxon>Pandoraea</taxon>
    </lineage>
</organism>
<dbReference type="EMBL" id="CABPSN010000005">
    <property type="protein sequence ID" value="VVE34250.1"/>
    <property type="molecule type" value="Genomic_DNA"/>
</dbReference>
<dbReference type="Proteomes" id="UP000366819">
    <property type="component" value="Unassembled WGS sequence"/>
</dbReference>
<gene>
    <name evidence="2" type="ORF">PAQ31011_03831</name>
</gene>
<evidence type="ECO:0008006" key="4">
    <source>
        <dbReference type="Google" id="ProtNLM"/>
    </source>
</evidence>
<keyword evidence="1" id="KW-0732">Signal</keyword>
<feature type="signal peptide" evidence="1">
    <location>
        <begin position="1"/>
        <end position="25"/>
    </location>
</feature>
<dbReference type="RefSeq" id="WP_150577247.1">
    <property type="nucleotide sequence ID" value="NZ_CABPSN010000005.1"/>
</dbReference>
<feature type="chain" id="PRO_5022688872" description="DUF4148 domain-containing protein" evidence="1">
    <location>
        <begin position="26"/>
        <end position="106"/>
    </location>
</feature>
<accession>A0A5E4XDK2</accession>
<name>A0A5E4XDK2_9BURK</name>
<proteinExistence type="predicted"/>
<sequence>MHKRLLLSTAIGMGLLITASVQASARYDNNLPMFESGPSTSRVDVETQRNALHANGVPVASTLKALQSTQSKSTVTRAQVRQELEAALEQGLLDQPDSVYPRLPTN</sequence>
<dbReference type="OrthoDB" id="8943549at2"/>
<dbReference type="AlphaFoldDB" id="A0A5E4XDK2"/>
<protein>
    <recommendedName>
        <fullName evidence="4">DUF4148 domain-containing protein</fullName>
    </recommendedName>
</protein>
<evidence type="ECO:0000313" key="2">
    <source>
        <dbReference type="EMBL" id="VVE34250.1"/>
    </source>
</evidence>
<dbReference type="InterPro" id="IPR025421">
    <property type="entry name" value="DUF4148"/>
</dbReference>
<reference evidence="2 3" key="1">
    <citation type="submission" date="2019-08" db="EMBL/GenBank/DDBJ databases">
        <authorList>
            <person name="Peeters C."/>
        </authorList>
    </citation>
    <scope>NUCLEOTIDE SEQUENCE [LARGE SCALE GENOMIC DNA]</scope>
    <source>
        <strain evidence="2 3">LMG 31011</strain>
    </source>
</reference>
<evidence type="ECO:0000313" key="3">
    <source>
        <dbReference type="Proteomes" id="UP000366819"/>
    </source>
</evidence>
<keyword evidence="3" id="KW-1185">Reference proteome</keyword>
<evidence type="ECO:0000256" key="1">
    <source>
        <dbReference type="SAM" id="SignalP"/>
    </source>
</evidence>
<dbReference type="Pfam" id="PF13663">
    <property type="entry name" value="DUF4148"/>
    <property type="match status" value="1"/>
</dbReference>